<dbReference type="InterPro" id="IPR036291">
    <property type="entry name" value="NAD(P)-bd_dom_sf"/>
</dbReference>
<proteinExistence type="inferred from homology"/>
<dbReference type="InterPro" id="IPR008030">
    <property type="entry name" value="NmrA-like"/>
</dbReference>
<dbReference type="PANTHER" id="PTHR42748">
    <property type="entry name" value="NITROGEN METABOLITE REPRESSION PROTEIN NMRA FAMILY MEMBER"/>
    <property type="match status" value="1"/>
</dbReference>
<dbReference type="Proteomes" id="UP000826573">
    <property type="component" value="Unassembled WGS sequence"/>
</dbReference>
<accession>A0A9P8HG34</accession>
<keyword evidence="5" id="KW-1185">Reference proteome</keyword>
<comment type="similarity">
    <text evidence="1">Belongs to the NmrA-type oxidoreductase family.</text>
</comment>
<feature type="domain" description="NmrA-like" evidence="3">
    <location>
        <begin position="3"/>
        <end position="296"/>
    </location>
</feature>
<dbReference type="Gene3D" id="3.90.25.10">
    <property type="entry name" value="UDP-galactose 4-epimerase, domain 1"/>
    <property type="match status" value="1"/>
</dbReference>
<dbReference type="Pfam" id="PF05368">
    <property type="entry name" value="NmrA"/>
    <property type="match status" value="1"/>
</dbReference>
<comment type="caution">
    <text evidence="4">The sequence shown here is derived from an EMBL/GenBank/DDBJ whole genome shotgun (WGS) entry which is preliminary data.</text>
</comment>
<evidence type="ECO:0000313" key="5">
    <source>
        <dbReference type="Proteomes" id="UP000826573"/>
    </source>
</evidence>
<dbReference type="PANTHER" id="PTHR42748:SF31">
    <property type="entry name" value="NMRA-LIKE DOMAIN-CONTAINING PROTEIN-RELATED"/>
    <property type="match status" value="1"/>
</dbReference>
<dbReference type="GO" id="GO:0005634">
    <property type="term" value="C:nucleus"/>
    <property type="evidence" value="ECO:0007669"/>
    <property type="project" value="TreeGrafter"/>
</dbReference>
<keyword evidence="2" id="KW-0521">NADP</keyword>
<dbReference type="Gene3D" id="3.40.50.720">
    <property type="entry name" value="NAD(P)-binding Rossmann-like Domain"/>
    <property type="match status" value="1"/>
</dbReference>
<organism evidence="4 5">
    <name type="scientific">Trichoderma semiorbis</name>
    <dbReference type="NCBI Taxonomy" id="1491008"/>
    <lineage>
        <taxon>Eukaryota</taxon>
        <taxon>Fungi</taxon>
        <taxon>Dikarya</taxon>
        <taxon>Ascomycota</taxon>
        <taxon>Pezizomycotina</taxon>
        <taxon>Sordariomycetes</taxon>
        <taxon>Hypocreomycetidae</taxon>
        <taxon>Hypocreales</taxon>
        <taxon>Hypocreaceae</taxon>
        <taxon>Trichoderma</taxon>
    </lineage>
</organism>
<evidence type="ECO:0000256" key="2">
    <source>
        <dbReference type="ARBA" id="ARBA00022857"/>
    </source>
</evidence>
<evidence type="ECO:0000259" key="3">
    <source>
        <dbReference type="Pfam" id="PF05368"/>
    </source>
</evidence>
<evidence type="ECO:0000313" key="4">
    <source>
        <dbReference type="EMBL" id="KAH0525686.1"/>
    </source>
</evidence>
<protein>
    <recommendedName>
        <fullName evidence="3">NmrA-like domain-containing protein</fullName>
    </recommendedName>
</protein>
<evidence type="ECO:0000256" key="1">
    <source>
        <dbReference type="ARBA" id="ARBA00006328"/>
    </source>
</evidence>
<dbReference type="EMBL" id="JAIMJC010000004">
    <property type="protein sequence ID" value="KAH0525686.1"/>
    <property type="molecule type" value="Genomic_DNA"/>
</dbReference>
<gene>
    <name evidence="4" type="ORF">TsFJ059_009110</name>
</gene>
<dbReference type="SUPFAM" id="SSF51735">
    <property type="entry name" value="NAD(P)-binding Rossmann-fold domains"/>
    <property type="match status" value="1"/>
</dbReference>
<dbReference type="AlphaFoldDB" id="A0A9P8HG34"/>
<dbReference type="CDD" id="cd05251">
    <property type="entry name" value="NmrA_like_SDR_a"/>
    <property type="match status" value="1"/>
</dbReference>
<sequence length="318" mass="34816">MATKKIIAVLGSTGNQGGSVAKIFLSDPKLKEDWTVRAITRDVTKASAKKLESQGAELVAADINDLPSLAKAFSGAAAIFAVTNYWDTMSKEREEQQGRTIVDAAKDARVQHFIYSSLIDVAKATNGKLANVYHFDSKAAVEQYARDAGIPATFFQPGFFMSNIPGQLLAQESQEKPWTLALPTPETATFPMFDAEADTGKFVKAIILKRDEVLGKRVLGATAYQTPTEILADFKSAFPNAGKDAKFFSLPHEMFTAALKGQGMPDFAAEELLQNFRLMDEGGYYAGEKLDWSLSILEDRPTTWLEHLKATKAFQGLN</sequence>
<name>A0A9P8HG34_9HYPO</name>
<dbReference type="InterPro" id="IPR051164">
    <property type="entry name" value="NmrA-like_oxidored"/>
</dbReference>
<reference evidence="4 5" key="1">
    <citation type="submission" date="2021-08" db="EMBL/GenBank/DDBJ databases">
        <title>The highly contiguous genome resource for Trichoderma semiorbis FJ059, a fungal antagonistic to plant pathogens.</title>
        <authorList>
            <person name="Liu T."/>
        </authorList>
    </citation>
    <scope>NUCLEOTIDE SEQUENCE [LARGE SCALE GENOMIC DNA]</scope>
    <source>
        <strain evidence="4 5">FJ059</strain>
    </source>
</reference>